<feature type="binding site" evidence="9">
    <location>
        <position position="300"/>
    </location>
    <ligand>
        <name>Fe(2+)</name>
        <dbReference type="ChEBI" id="CHEBI:29033"/>
    </ligand>
</feature>
<comment type="caution">
    <text evidence="11">The sequence shown here is derived from an EMBL/GenBank/DDBJ whole genome shotgun (WGS) entry which is preliminary data.</text>
</comment>
<dbReference type="GO" id="GO:0006783">
    <property type="term" value="P:heme biosynthetic process"/>
    <property type="evidence" value="ECO:0007669"/>
    <property type="project" value="UniProtKB-UniRule"/>
</dbReference>
<dbReference type="InterPro" id="IPR033659">
    <property type="entry name" value="Ferrochelatase_N"/>
</dbReference>
<comment type="similarity">
    <text evidence="1 9 10">Belongs to the ferrochelatase family.</text>
</comment>
<dbReference type="HAMAP" id="MF_00323">
    <property type="entry name" value="Ferrochelatase"/>
    <property type="match status" value="1"/>
</dbReference>
<keyword evidence="4 9" id="KW-0408">Iron</keyword>
<dbReference type="STRING" id="1549748.WH95_03710"/>
<dbReference type="GO" id="GO:0004325">
    <property type="term" value="F:ferrochelatase activity"/>
    <property type="evidence" value="ECO:0007669"/>
    <property type="project" value="UniProtKB-UniRule"/>
</dbReference>
<evidence type="ECO:0000256" key="9">
    <source>
        <dbReference type="HAMAP-Rule" id="MF_00323"/>
    </source>
</evidence>
<dbReference type="EMBL" id="LANI01000002">
    <property type="protein sequence ID" value="KKJ78403.1"/>
    <property type="molecule type" value="Genomic_DNA"/>
</dbReference>
<keyword evidence="12" id="KW-1185">Reference proteome</keyword>
<evidence type="ECO:0000313" key="11">
    <source>
        <dbReference type="EMBL" id="KKJ78403.1"/>
    </source>
</evidence>
<sequence>MAFDSFMTLQFTPEDHPKIPNEKVGVLLMNLGTPDGTDYWSMRRYLSEFLSDPRVIEAPKWLWQIILQGIILTTRPSKSGEAYKEIWNKEKDESPLRTITREQATKLQKALAKDYPNVVVDWGWRYGNPAVKERIEELQKQGCNRILLFALYPQYSATTTATAYDKCFDALKTMRWQPAVRCVPAYHDAPVYIDALAKSVREGIAELSWEPDVTIASFHGLPVEYHEKGDPYYCHCAKTTRLLREKLGWSEDKLKLCFQSLFGPKEWLKPYTQPTVEEMARNGVKNLVILTPGFSVDCVETLEEIDIGVREAFLENGGENFAFIPCLNDSDAGMDVIKEITLRELQGWV</sequence>
<name>A0A0M2RFR6_9PROT</name>
<gene>
    <name evidence="9 11" type="primary">hemH</name>
    <name evidence="11" type="ORF">WH95_03710</name>
</gene>
<dbReference type="CDD" id="cd00419">
    <property type="entry name" value="Ferrochelatase_C"/>
    <property type="match status" value="1"/>
</dbReference>
<evidence type="ECO:0000256" key="7">
    <source>
        <dbReference type="ARBA" id="ARBA00023244"/>
    </source>
</evidence>
<evidence type="ECO:0000256" key="1">
    <source>
        <dbReference type="ARBA" id="ARBA00007718"/>
    </source>
</evidence>
<dbReference type="SUPFAM" id="SSF53800">
    <property type="entry name" value="Chelatase"/>
    <property type="match status" value="1"/>
</dbReference>
<evidence type="ECO:0000256" key="6">
    <source>
        <dbReference type="ARBA" id="ARBA00023239"/>
    </source>
</evidence>
<dbReference type="GO" id="GO:0005737">
    <property type="term" value="C:cytoplasm"/>
    <property type="evidence" value="ECO:0007669"/>
    <property type="project" value="UniProtKB-SubCell"/>
</dbReference>
<evidence type="ECO:0000256" key="3">
    <source>
        <dbReference type="ARBA" id="ARBA00022723"/>
    </source>
</evidence>
<evidence type="ECO:0000256" key="10">
    <source>
        <dbReference type="RuleBase" id="RU004185"/>
    </source>
</evidence>
<keyword evidence="5 9" id="KW-0350">Heme biosynthesis</keyword>
<evidence type="ECO:0000256" key="8">
    <source>
        <dbReference type="ARBA" id="ARBA00024536"/>
    </source>
</evidence>
<dbReference type="EC" id="4.98.1.1" evidence="9"/>
<comment type="catalytic activity">
    <reaction evidence="8">
        <text>Fe-coproporphyrin III + 2 H(+) = coproporphyrin III + Fe(2+)</text>
        <dbReference type="Rhea" id="RHEA:49572"/>
        <dbReference type="ChEBI" id="CHEBI:15378"/>
        <dbReference type="ChEBI" id="CHEBI:29033"/>
        <dbReference type="ChEBI" id="CHEBI:68438"/>
        <dbReference type="ChEBI" id="CHEBI:131725"/>
        <dbReference type="EC" id="4.99.1.9"/>
    </reaction>
    <physiologicalReaction direction="right-to-left" evidence="8">
        <dbReference type="Rhea" id="RHEA:49574"/>
    </physiologicalReaction>
</comment>
<dbReference type="FunFam" id="3.40.50.1400:FF:000002">
    <property type="entry name" value="Ferrochelatase"/>
    <property type="match status" value="1"/>
</dbReference>
<comment type="function">
    <text evidence="9">Catalyzes the ferrous insertion into protoporphyrin IX.</text>
</comment>
<comment type="pathway">
    <text evidence="9">Porphyrin-containing compound metabolism; protoheme biosynthesis; protoheme from protoporphyrin-IX: step 1/1.</text>
</comment>
<reference evidence="11 12" key="1">
    <citation type="submission" date="2015-03" db="EMBL/GenBank/DDBJ databases">
        <title>Genome sequence of Kiloniella sp. P1-1, isolated from the gut microflora of Pacific white shrimp, Penaeus vannamei.</title>
        <authorList>
            <person name="Shao Z."/>
            <person name="Wang L."/>
            <person name="Li X."/>
        </authorList>
    </citation>
    <scope>NUCLEOTIDE SEQUENCE [LARGE SCALE GENOMIC DNA]</scope>
    <source>
        <strain evidence="11 12">P1-1</strain>
    </source>
</reference>
<dbReference type="PANTHER" id="PTHR11108">
    <property type="entry name" value="FERROCHELATASE"/>
    <property type="match status" value="1"/>
</dbReference>
<dbReference type="UniPathway" id="UPA00252">
    <property type="reaction ID" value="UER00325"/>
</dbReference>
<evidence type="ECO:0000256" key="2">
    <source>
        <dbReference type="ARBA" id="ARBA00022490"/>
    </source>
</evidence>
<dbReference type="Pfam" id="PF00762">
    <property type="entry name" value="Ferrochelatase"/>
    <property type="match status" value="1"/>
</dbReference>
<dbReference type="GO" id="GO:0046872">
    <property type="term" value="F:metal ion binding"/>
    <property type="evidence" value="ECO:0007669"/>
    <property type="project" value="UniProtKB-KW"/>
</dbReference>
<dbReference type="Proteomes" id="UP000034491">
    <property type="component" value="Unassembled WGS sequence"/>
</dbReference>
<dbReference type="PANTHER" id="PTHR11108:SF1">
    <property type="entry name" value="FERROCHELATASE, MITOCHONDRIAL"/>
    <property type="match status" value="1"/>
</dbReference>
<keyword evidence="6 9" id="KW-0456">Lyase</keyword>
<dbReference type="PATRIC" id="fig|1549748.8.peg.1348"/>
<feature type="binding site" evidence="9">
    <location>
        <position position="219"/>
    </location>
    <ligand>
        <name>Fe(2+)</name>
        <dbReference type="ChEBI" id="CHEBI:29033"/>
    </ligand>
</feature>
<dbReference type="InterPro" id="IPR001015">
    <property type="entry name" value="Ferrochelatase"/>
</dbReference>
<comment type="catalytic activity">
    <reaction evidence="9">
        <text>heme b + 2 H(+) = protoporphyrin IX + Fe(2+)</text>
        <dbReference type="Rhea" id="RHEA:22584"/>
        <dbReference type="ChEBI" id="CHEBI:15378"/>
        <dbReference type="ChEBI" id="CHEBI:29033"/>
        <dbReference type="ChEBI" id="CHEBI:57306"/>
        <dbReference type="ChEBI" id="CHEBI:60344"/>
        <dbReference type="EC" id="4.98.1.1"/>
    </reaction>
</comment>
<dbReference type="CDD" id="cd03411">
    <property type="entry name" value="Ferrochelatase_N"/>
    <property type="match status" value="1"/>
</dbReference>
<keyword evidence="2 9" id="KW-0963">Cytoplasm</keyword>
<keyword evidence="3 9" id="KW-0479">Metal-binding</keyword>
<evidence type="ECO:0000256" key="5">
    <source>
        <dbReference type="ARBA" id="ARBA00023133"/>
    </source>
</evidence>
<keyword evidence="7 9" id="KW-0627">Porphyrin biosynthesis</keyword>
<accession>A0A0M2RFR6</accession>
<evidence type="ECO:0000256" key="4">
    <source>
        <dbReference type="ARBA" id="ARBA00023004"/>
    </source>
</evidence>
<dbReference type="NCBIfam" id="TIGR00109">
    <property type="entry name" value="hemH"/>
    <property type="match status" value="1"/>
</dbReference>
<organism evidence="11 12">
    <name type="scientific">Kiloniella litopenaei</name>
    <dbReference type="NCBI Taxonomy" id="1549748"/>
    <lineage>
        <taxon>Bacteria</taxon>
        <taxon>Pseudomonadati</taxon>
        <taxon>Pseudomonadota</taxon>
        <taxon>Alphaproteobacteria</taxon>
        <taxon>Rhodospirillales</taxon>
        <taxon>Kiloniellaceae</taxon>
        <taxon>Kiloniella</taxon>
    </lineage>
</organism>
<dbReference type="AlphaFoldDB" id="A0A0M2RFR6"/>
<protein>
    <recommendedName>
        <fullName evidence="9">Ferrochelatase</fullName>
        <ecNumber evidence="9">4.98.1.1</ecNumber>
    </recommendedName>
    <alternativeName>
        <fullName evidence="9">Heme synthase</fullName>
    </alternativeName>
    <alternativeName>
        <fullName evidence="9">Protoheme ferro-lyase</fullName>
    </alternativeName>
</protein>
<dbReference type="Gene3D" id="3.40.50.1400">
    <property type="match status" value="2"/>
</dbReference>
<comment type="subcellular location">
    <subcellularLocation>
        <location evidence="9">Cytoplasm</location>
    </subcellularLocation>
</comment>
<evidence type="ECO:0000313" key="12">
    <source>
        <dbReference type="Proteomes" id="UP000034491"/>
    </source>
</evidence>
<proteinExistence type="inferred from homology"/>
<dbReference type="InterPro" id="IPR033644">
    <property type="entry name" value="Ferrochelatase_C"/>
</dbReference>